<reference evidence="2 3" key="1">
    <citation type="journal article" date="2012" name="J. Bacteriol.">
        <title>Complete genome sequence of a thermophilic methanogen, Methanocella conradii HZ254, isolated from Chinese rice field soil.</title>
        <authorList>
            <person name="Lu Z."/>
            <person name="Lu Y."/>
        </authorList>
    </citation>
    <scope>NUCLEOTIDE SEQUENCE [LARGE SCALE GENOMIC DNA]</scope>
    <source>
        <strain evidence="3">DSM 24694 / JCM 17849 / CGMCC 1.5162 / HZ254</strain>
    </source>
</reference>
<evidence type="ECO:0000313" key="3">
    <source>
        <dbReference type="Proteomes" id="UP000005233"/>
    </source>
</evidence>
<name>H8I566_METCZ</name>
<dbReference type="Pfam" id="PF23957">
    <property type="entry name" value="DUF7286"/>
    <property type="match status" value="2"/>
</dbReference>
<evidence type="ECO:0000313" key="2">
    <source>
        <dbReference type="EMBL" id="AFC99263.1"/>
    </source>
</evidence>
<feature type="transmembrane region" description="Helical" evidence="1">
    <location>
        <begin position="12"/>
        <end position="30"/>
    </location>
</feature>
<keyword evidence="1" id="KW-0812">Transmembrane</keyword>
<sequence>MLEDDSARVPFAAIGILLIMISTATSAYLMKMEATGTANSIEDEREGELNEALACARADVDNALNIACMYAEEEVGEKPIVNVSGGGSPQEANMKRLQRMAGRRLSECLSANYQGGFYYGDYVVEASLEGDVTFETLKMSLARTVDHPIMQCNTTYAAYYVASAPVKLRVTRPGSSLDHSEAYVARALVTSRYPLLEQLTEEYEARLNGTAALADVTAASFAYTWARGYCQYFTGSPANIVDNEDLALISNAASMLEQGCVYNSVDPVSLASLARHTYDSSRSTADVLNDSGLSYINQYDFSNASRRSLQSDREPQEYRFNADEIVDKELRAAIADPVSRYQVDRAYSCRIHVTIQRKPMAEGHSDTGSVCKESYPLDANENGTGPFFRETWKVRENGTGSAELVTVDFIMDECSMLNGHDDVRSPHKEADFTSMGKNYVDSNLAGAVDAYDEALHIKRILSDPIGYPDGYSGSTREVTCEHNEWVEGASVTEIKALAAKIKGDVGVTLRPDDYGSYAEMVDAAYAKMQEQFLENYTAYLSEQDYRDGPVFKTCGAKYAFYKRQAFLLRIGAALNSSVNSSQEIGRKIDGRMKDYSSSMNSSTLNENARASRSMLDDTKMFMPFGLNMTLEGGEGKDDPYKWREDVALAIDQRPNYLGVDEYTDPETGYRVRPLKVRNVCLFALPTDFVDSSQATEAVLDGIDAVAGTAYRLASETVTMETSRLVEDVSISARQAMKDEINDALVHDQDLQGQLTGDDVESCVDEAFDSRTPEQAVSDMKNGTLQREMAESLARKARSQAGRELAKRTGQYVDCYGDYIEAKAKEAIMGAEEKALTSVVSALSDDIKQAFKDYMAEAASKDEDAAIGAALKRIPMGLPLLPPYGWWATMNVWYIEIYGEIPYLAVYDTDNEPVPDALLGQRATVYVRRPMLIHEGNDIAGRNEPVRFHHQTCTFIIVPPGAQGVGDKLGGWEEKSTGFDEASA</sequence>
<dbReference type="RefSeq" id="WP_014405102.1">
    <property type="nucleotide sequence ID" value="NC_017034.1"/>
</dbReference>
<dbReference type="eggNOG" id="arCOG02945">
    <property type="taxonomic scope" value="Archaea"/>
</dbReference>
<dbReference type="InterPro" id="IPR055710">
    <property type="entry name" value="DUF7286"/>
</dbReference>
<dbReference type="GeneID" id="11970382"/>
<dbReference type="STRING" id="1041930.Mtc_0498"/>
<dbReference type="Proteomes" id="UP000005233">
    <property type="component" value="Chromosome"/>
</dbReference>
<gene>
    <name evidence="2" type="ordered locus">Mtc_0498</name>
</gene>
<evidence type="ECO:0000256" key="1">
    <source>
        <dbReference type="SAM" id="Phobius"/>
    </source>
</evidence>
<dbReference type="EMBL" id="CP003243">
    <property type="protein sequence ID" value="AFC99263.1"/>
    <property type="molecule type" value="Genomic_DNA"/>
</dbReference>
<keyword evidence="1" id="KW-1133">Transmembrane helix</keyword>
<proteinExistence type="predicted"/>
<keyword evidence="1" id="KW-0472">Membrane</keyword>
<dbReference type="HOGENOM" id="CLU_010776_0_0_2"/>
<protein>
    <submittedName>
        <fullName evidence="2">Uncharacterized protein</fullName>
    </submittedName>
</protein>
<accession>H8I566</accession>
<keyword evidence="3" id="KW-1185">Reference proteome</keyword>
<dbReference type="AlphaFoldDB" id="H8I566"/>
<organism evidence="2 3">
    <name type="scientific">Methanocella conradii (strain DSM 24694 / JCM 17849 / CGMCC 1.5162 / HZ254)</name>
    <dbReference type="NCBI Taxonomy" id="1041930"/>
    <lineage>
        <taxon>Archaea</taxon>
        <taxon>Methanobacteriati</taxon>
        <taxon>Methanobacteriota</taxon>
        <taxon>Stenosarchaea group</taxon>
        <taxon>Methanomicrobia</taxon>
        <taxon>Methanocellales</taxon>
        <taxon>Methanocellaceae</taxon>
        <taxon>Methanocella</taxon>
    </lineage>
</organism>
<dbReference type="KEGG" id="mez:Mtc_0498"/>
<dbReference type="OrthoDB" id="124691at2157"/>